<keyword evidence="1" id="KW-0808">Transferase</keyword>
<dbReference type="Gene3D" id="3.40.630.30">
    <property type="match status" value="1"/>
</dbReference>
<reference evidence="4 5" key="1">
    <citation type="submission" date="2019-03" db="EMBL/GenBank/DDBJ databases">
        <title>Genomic analyses of the natural microbiome of Caenorhabditis elegans.</title>
        <authorList>
            <person name="Samuel B."/>
        </authorList>
    </citation>
    <scope>NUCLEOTIDE SEQUENCE [LARGE SCALE GENOMIC DNA]</scope>
    <source>
        <strain evidence="4 5">JUb89</strain>
    </source>
</reference>
<comment type="caution">
    <text evidence="4">The sequence shown here is derived from an EMBL/GenBank/DDBJ whole genome shotgun (WGS) entry which is preliminary data.</text>
</comment>
<gene>
    <name evidence="4" type="ORF">EC844_13231</name>
</gene>
<dbReference type="InterPro" id="IPR050832">
    <property type="entry name" value="Bact_Acetyltransf"/>
</dbReference>
<dbReference type="GO" id="GO:0016747">
    <property type="term" value="F:acyltransferase activity, transferring groups other than amino-acyl groups"/>
    <property type="evidence" value="ECO:0007669"/>
    <property type="project" value="InterPro"/>
</dbReference>
<dbReference type="Proteomes" id="UP000294963">
    <property type="component" value="Unassembled WGS sequence"/>
</dbReference>
<accession>A0A4R1XAC4</accession>
<name>A0A4R1XAC4_ACICA</name>
<proteinExistence type="predicted"/>
<sequence length="152" mass="17155">MHTSAAALHIRNARDTDAPDICQLLQYMGYPQTAVHLIESNLQRFATDPQALTLVAEIEGQVCGFISMYLIPQMTCSGGYAHINFLCVDQHHRSKGIGEQLVLAAENFARMQGCERVELHSSLHRQAAHQFYLKLDYIESPKYFCKKLISNT</sequence>
<dbReference type="InterPro" id="IPR016181">
    <property type="entry name" value="Acyl_CoA_acyltransferase"/>
</dbReference>
<dbReference type="PROSITE" id="PS51186">
    <property type="entry name" value="GNAT"/>
    <property type="match status" value="1"/>
</dbReference>
<keyword evidence="2" id="KW-0012">Acyltransferase</keyword>
<evidence type="ECO:0000259" key="3">
    <source>
        <dbReference type="PROSITE" id="PS51186"/>
    </source>
</evidence>
<dbReference type="PANTHER" id="PTHR43877">
    <property type="entry name" value="AMINOALKYLPHOSPHONATE N-ACETYLTRANSFERASE-RELATED-RELATED"/>
    <property type="match status" value="1"/>
</dbReference>
<dbReference type="GO" id="GO:0005840">
    <property type="term" value="C:ribosome"/>
    <property type="evidence" value="ECO:0007669"/>
    <property type="project" value="UniProtKB-KW"/>
</dbReference>
<evidence type="ECO:0000313" key="4">
    <source>
        <dbReference type="EMBL" id="TCM60504.1"/>
    </source>
</evidence>
<dbReference type="Pfam" id="PF00583">
    <property type="entry name" value="Acetyltransf_1"/>
    <property type="match status" value="1"/>
</dbReference>
<dbReference type="OrthoDB" id="9797826at2"/>
<evidence type="ECO:0000256" key="2">
    <source>
        <dbReference type="ARBA" id="ARBA00023315"/>
    </source>
</evidence>
<organism evidence="4 5">
    <name type="scientific">Acinetobacter calcoaceticus</name>
    <dbReference type="NCBI Taxonomy" id="471"/>
    <lineage>
        <taxon>Bacteria</taxon>
        <taxon>Pseudomonadati</taxon>
        <taxon>Pseudomonadota</taxon>
        <taxon>Gammaproteobacteria</taxon>
        <taxon>Moraxellales</taxon>
        <taxon>Moraxellaceae</taxon>
        <taxon>Acinetobacter</taxon>
        <taxon>Acinetobacter calcoaceticus/baumannii complex</taxon>
    </lineage>
</organism>
<dbReference type="AlphaFoldDB" id="A0A4R1XAC4"/>
<dbReference type="EMBL" id="SLVJ01000032">
    <property type="protein sequence ID" value="TCM60504.1"/>
    <property type="molecule type" value="Genomic_DNA"/>
</dbReference>
<keyword evidence="4" id="KW-0689">Ribosomal protein</keyword>
<protein>
    <submittedName>
        <fullName evidence="4">Ribosomal protein S18 acetylase RimI-like enzyme</fullName>
    </submittedName>
</protein>
<feature type="domain" description="N-acetyltransferase" evidence="3">
    <location>
        <begin position="8"/>
        <end position="152"/>
    </location>
</feature>
<evidence type="ECO:0000256" key="1">
    <source>
        <dbReference type="ARBA" id="ARBA00022679"/>
    </source>
</evidence>
<dbReference type="InterPro" id="IPR000182">
    <property type="entry name" value="GNAT_dom"/>
</dbReference>
<dbReference type="SUPFAM" id="SSF55729">
    <property type="entry name" value="Acyl-CoA N-acyltransferases (Nat)"/>
    <property type="match status" value="1"/>
</dbReference>
<dbReference type="CDD" id="cd04301">
    <property type="entry name" value="NAT_SF"/>
    <property type="match status" value="1"/>
</dbReference>
<evidence type="ECO:0000313" key="5">
    <source>
        <dbReference type="Proteomes" id="UP000294963"/>
    </source>
</evidence>
<keyword evidence="5" id="KW-1185">Reference proteome</keyword>
<keyword evidence="4" id="KW-0687">Ribonucleoprotein</keyword>